<dbReference type="AlphaFoldDB" id="A0A4Y8RS87"/>
<dbReference type="EMBL" id="SOZD01000002">
    <property type="protein sequence ID" value="TFF25694.1"/>
    <property type="molecule type" value="Genomic_DNA"/>
</dbReference>
<evidence type="ECO:0000313" key="3">
    <source>
        <dbReference type="Proteomes" id="UP000298179"/>
    </source>
</evidence>
<dbReference type="Gene3D" id="3.60.21.70">
    <property type="entry name" value="PhoD-like phosphatase"/>
    <property type="match status" value="1"/>
</dbReference>
<dbReference type="Pfam" id="PF19050">
    <property type="entry name" value="PhoD_2"/>
    <property type="match status" value="1"/>
</dbReference>
<dbReference type="InterPro" id="IPR029052">
    <property type="entry name" value="Metallo-depent_PP-like"/>
</dbReference>
<dbReference type="Proteomes" id="UP000298179">
    <property type="component" value="Unassembled WGS sequence"/>
</dbReference>
<accession>A0A4Y8RS87</accession>
<keyword evidence="3" id="KW-1185">Reference proteome</keyword>
<dbReference type="GO" id="GO:0016020">
    <property type="term" value="C:membrane"/>
    <property type="evidence" value="ECO:0007669"/>
    <property type="project" value="TreeGrafter"/>
</dbReference>
<protein>
    <submittedName>
        <fullName evidence="2">Alkaline phosphatase family protein</fullName>
    </submittedName>
</protein>
<dbReference type="SUPFAM" id="SSF56300">
    <property type="entry name" value="Metallo-dependent phosphatases"/>
    <property type="match status" value="1"/>
</dbReference>
<sequence length="388" mass="43455">MHIAYVSCNGQEEHDLDRDLSERDAVWQRLAKENLDAPFTLLLQGGDQLYADDVLHCHPEVERWQSLPKEERVAVALTPEITEALRRFYFERYLIAYTRPSFASLAARVPSIMMWDDHDIIDGWGSHPAAMLQSPVGQAIFSAAREMFLIFQLATPPGEMPSIVSDKTGGSLGTVVRYPGLSIIAPDLRSERQLDRVMGEAGWAMLDQAFAETPAGDRILVLSSVPALGPRLSWAELVADLMPGTAEYEDDLRDQWQSRAHRSEWRRFLALLAGWEESSKGELTVLSGEIHLATRGEMRLKGGGIMHQLVASGISHPAPHSAYPRVLGLLAKFGESPLKGRKIRILPLPDYPTIYAGERNYLVVTRNHEEWAASWELEETGRTRPLKV</sequence>
<reference evidence="2 3" key="1">
    <citation type="submission" date="2019-03" db="EMBL/GenBank/DDBJ databases">
        <title>Jiella endophytica sp. nov., a novel endophytic bacterium isolated from root of Ficus microcarpa Linn. f.</title>
        <authorList>
            <person name="Tuo L."/>
        </authorList>
    </citation>
    <scope>NUCLEOTIDE SEQUENCE [LARGE SCALE GENOMIC DNA]</scope>
    <source>
        <strain evidence="2 3">CBS5Q-3</strain>
    </source>
</reference>
<dbReference type="PANTHER" id="PTHR46689">
    <property type="entry name" value="MEMBRANE PROTEIN, PUTATIVE-RELATED"/>
    <property type="match status" value="1"/>
</dbReference>
<gene>
    <name evidence="2" type="ORF">E3C22_08030</name>
</gene>
<name>A0A4Y8RS87_9HYPH</name>
<dbReference type="CDD" id="cd07389">
    <property type="entry name" value="MPP_PhoD"/>
    <property type="match status" value="1"/>
</dbReference>
<dbReference type="OrthoDB" id="327733at2"/>
<dbReference type="InterPro" id="IPR043904">
    <property type="entry name" value="PhoD_2-like"/>
</dbReference>
<dbReference type="InterPro" id="IPR038607">
    <property type="entry name" value="PhoD-like_sf"/>
</dbReference>
<evidence type="ECO:0000259" key="1">
    <source>
        <dbReference type="Pfam" id="PF19050"/>
    </source>
</evidence>
<dbReference type="PANTHER" id="PTHR46689:SF1">
    <property type="entry name" value="PHOD-LIKE PHOSPHATASE DOMAIN-CONTAINING PROTEIN"/>
    <property type="match status" value="1"/>
</dbReference>
<comment type="caution">
    <text evidence="2">The sequence shown here is derived from an EMBL/GenBank/DDBJ whole genome shotgun (WGS) entry which is preliminary data.</text>
</comment>
<dbReference type="InterPro" id="IPR018946">
    <property type="entry name" value="PhoD-like_MPP"/>
</dbReference>
<proteinExistence type="predicted"/>
<feature type="domain" description="PhoD-like phosphatase" evidence="1">
    <location>
        <begin position="25"/>
        <end position="242"/>
    </location>
</feature>
<evidence type="ECO:0000313" key="2">
    <source>
        <dbReference type="EMBL" id="TFF25694.1"/>
    </source>
</evidence>
<organism evidence="2 3">
    <name type="scientific">Jiella endophytica</name>
    <dbReference type="NCBI Taxonomy" id="2558362"/>
    <lineage>
        <taxon>Bacteria</taxon>
        <taxon>Pseudomonadati</taxon>
        <taxon>Pseudomonadota</taxon>
        <taxon>Alphaproteobacteria</taxon>
        <taxon>Hyphomicrobiales</taxon>
        <taxon>Aurantimonadaceae</taxon>
        <taxon>Jiella</taxon>
    </lineage>
</organism>